<reference evidence="2" key="1">
    <citation type="journal article" date="2019" name="Int. J. Syst. Evol. Microbiol.">
        <title>The Global Catalogue of Microorganisms (GCM) 10K type strain sequencing project: providing services to taxonomists for standard genome sequencing and annotation.</title>
        <authorList>
            <consortium name="The Broad Institute Genomics Platform"/>
            <consortium name="The Broad Institute Genome Sequencing Center for Infectious Disease"/>
            <person name="Wu L."/>
            <person name="Ma J."/>
        </authorList>
    </citation>
    <scope>NUCLEOTIDE SEQUENCE [LARGE SCALE GENOMIC DNA]</scope>
    <source>
        <strain evidence="2">JCM 17024</strain>
    </source>
</reference>
<dbReference type="Gene3D" id="3.30.110.170">
    <property type="entry name" value="Protein of unknown function (DUF541), domain 1"/>
    <property type="match status" value="1"/>
</dbReference>
<dbReference type="Gene3D" id="3.30.70.2970">
    <property type="entry name" value="Protein of unknown function (DUF541), domain 2"/>
    <property type="match status" value="1"/>
</dbReference>
<keyword evidence="2" id="KW-1185">Reference proteome</keyword>
<name>A0ABP7MKY7_9MICO</name>
<gene>
    <name evidence="1" type="ORF">GCM10022383_00910</name>
</gene>
<dbReference type="RefSeq" id="WP_344817522.1">
    <property type="nucleotide sequence ID" value="NZ_BAABCP010000001.1"/>
</dbReference>
<organism evidence="1 2">
    <name type="scientific">Microbacterium soli</name>
    <dbReference type="NCBI Taxonomy" id="446075"/>
    <lineage>
        <taxon>Bacteria</taxon>
        <taxon>Bacillati</taxon>
        <taxon>Actinomycetota</taxon>
        <taxon>Actinomycetes</taxon>
        <taxon>Micrococcales</taxon>
        <taxon>Microbacteriaceae</taxon>
        <taxon>Microbacterium</taxon>
    </lineage>
</organism>
<comment type="caution">
    <text evidence="1">The sequence shown here is derived from an EMBL/GenBank/DDBJ whole genome shotgun (WGS) entry which is preliminary data.</text>
</comment>
<dbReference type="Pfam" id="PF04402">
    <property type="entry name" value="SIMPL"/>
    <property type="match status" value="1"/>
</dbReference>
<proteinExistence type="predicted"/>
<dbReference type="EMBL" id="BAABCP010000001">
    <property type="protein sequence ID" value="GAA3925514.1"/>
    <property type="molecule type" value="Genomic_DNA"/>
</dbReference>
<protein>
    <submittedName>
        <fullName evidence="1">SIMPL domain-containing protein</fullName>
    </submittedName>
</protein>
<dbReference type="Proteomes" id="UP001501591">
    <property type="component" value="Unassembled WGS sequence"/>
</dbReference>
<evidence type="ECO:0000313" key="1">
    <source>
        <dbReference type="EMBL" id="GAA3925514.1"/>
    </source>
</evidence>
<accession>A0ABP7MKY7</accession>
<dbReference type="InterPro" id="IPR007497">
    <property type="entry name" value="SIMPL/DUF541"/>
</dbReference>
<evidence type="ECO:0000313" key="2">
    <source>
        <dbReference type="Proteomes" id="UP001501591"/>
    </source>
</evidence>
<sequence length="216" mass="23145">MSDVIITVRGEHELRVAPERATVHLAVSGDGAVQDEVVAAVLAAAAPVREGLEERQRAGTVDEWTSRRLGVHSERPWSSEGRQLAPVHRATVEFTATFSDIPEMSLWVSGVSAEDSVSIGEVRWHLTPQTEAALEREAATLAVGAAVTRARAYAEALGLDDVTPLEITDRGLISTGAPAQPKAVMMRAAMDSGPVMRFQADEITVSATVEGRFRAH</sequence>